<feature type="region of interest" description="Disordered" evidence="1">
    <location>
        <begin position="1"/>
        <end position="44"/>
    </location>
</feature>
<name>A0ABR0MNQ8_GOSAR</name>
<sequence length="179" mass="19431">MDISSLLNGAHSSERTAAASPKNPTVQKSRKRISADESTYGSESSGYIPIVRHSSGRMPSTLVVHVPSILTLYKVLLVLGESTQRHGSPMPSKPSPRQGHVKATLVVQPSVPSLHIPITTLTGASGPFPWRPILEFVLTSTLLNILTQQQLSLLRLRLREAFSLYLASVSDKNPFAIIT</sequence>
<protein>
    <submittedName>
        <fullName evidence="2">Uncharacterized protein</fullName>
    </submittedName>
</protein>
<comment type="caution">
    <text evidence="2">The sequence shown here is derived from an EMBL/GenBank/DDBJ whole genome shotgun (WGS) entry which is preliminary data.</text>
</comment>
<proteinExistence type="predicted"/>
<feature type="compositionally biased region" description="Polar residues" evidence="1">
    <location>
        <begin position="1"/>
        <end position="11"/>
    </location>
</feature>
<reference evidence="2 3" key="1">
    <citation type="submission" date="2023-03" db="EMBL/GenBank/DDBJ databases">
        <title>WGS of Gossypium arboreum.</title>
        <authorList>
            <person name="Yu D."/>
        </authorList>
    </citation>
    <scope>NUCLEOTIDE SEQUENCE [LARGE SCALE GENOMIC DNA]</scope>
    <source>
        <tissue evidence="2">Leaf</tissue>
    </source>
</reference>
<accession>A0ABR0MNQ8</accession>
<keyword evidence="3" id="KW-1185">Reference proteome</keyword>
<evidence type="ECO:0000313" key="2">
    <source>
        <dbReference type="EMBL" id="KAK5775477.1"/>
    </source>
</evidence>
<dbReference type="Proteomes" id="UP001358586">
    <property type="component" value="Chromosome 12"/>
</dbReference>
<evidence type="ECO:0000256" key="1">
    <source>
        <dbReference type="SAM" id="MobiDB-lite"/>
    </source>
</evidence>
<dbReference type="EMBL" id="JARKNE010000012">
    <property type="protein sequence ID" value="KAK5775477.1"/>
    <property type="molecule type" value="Genomic_DNA"/>
</dbReference>
<organism evidence="2 3">
    <name type="scientific">Gossypium arboreum</name>
    <name type="common">Tree cotton</name>
    <name type="synonym">Gossypium nanking</name>
    <dbReference type="NCBI Taxonomy" id="29729"/>
    <lineage>
        <taxon>Eukaryota</taxon>
        <taxon>Viridiplantae</taxon>
        <taxon>Streptophyta</taxon>
        <taxon>Embryophyta</taxon>
        <taxon>Tracheophyta</taxon>
        <taxon>Spermatophyta</taxon>
        <taxon>Magnoliopsida</taxon>
        <taxon>eudicotyledons</taxon>
        <taxon>Gunneridae</taxon>
        <taxon>Pentapetalae</taxon>
        <taxon>rosids</taxon>
        <taxon>malvids</taxon>
        <taxon>Malvales</taxon>
        <taxon>Malvaceae</taxon>
        <taxon>Malvoideae</taxon>
        <taxon>Gossypium</taxon>
    </lineage>
</organism>
<evidence type="ECO:0000313" key="3">
    <source>
        <dbReference type="Proteomes" id="UP001358586"/>
    </source>
</evidence>
<gene>
    <name evidence="2" type="ORF">PVK06_043372</name>
</gene>